<name>A0AAJ0I7I2_9PEZI</name>
<sequence>MVEVFRLFYFQVCPESTNPNRPTLGEQVGGETKVTNRVLLCRWTLKKVTCRYKKKKSWSPSGLLSVAVTVTLCYLKLGDQCPKPGSRVRSKAEGRGQQPKLE</sequence>
<keyword evidence="3" id="KW-1185">Reference proteome</keyword>
<evidence type="ECO:0000313" key="2">
    <source>
        <dbReference type="EMBL" id="KAK3492399.1"/>
    </source>
</evidence>
<feature type="region of interest" description="Disordered" evidence="1">
    <location>
        <begin position="81"/>
        <end position="102"/>
    </location>
</feature>
<dbReference type="RefSeq" id="XP_062692857.1">
    <property type="nucleotide sequence ID" value="XM_062832358.1"/>
</dbReference>
<gene>
    <name evidence="2" type="ORF">B0T23DRAFT_140964</name>
</gene>
<reference evidence="2 3" key="1">
    <citation type="journal article" date="2023" name="Mol. Phylogenet. Evol.">
        <title>Genome-scale phylogeny and comparative genomics of the fungal order Sordariales.</title>
        <authorList>
            <person name="Hensen N."/>
            <person name="Bonometti L."/>
            <person name="Westerberg I."/>
            <person name="Brannstrom I.O."/>
            <person name="Guillou S."/>
            <person name="Cros-Aarteil S."/>
            <person name="Calhoun S."/>
            <person name="Haridas S."/>
            <person name="Kuo A."/>
            <person name="Mondo S."/>
            <person name="Pangilinan J."/>
            <person name="Riley R."/>
            <person name="LaButti K."/>
            <person name="Andreopoulos B."/>
            <person name="Lipzen A."/>
            <person name="Chen C."/>
            <person name="Yan M."/>
            <person name="Daum C."/>
            <person name="Ng V."/>
            <person name="Clum A."/>
            <person name="Steindorff A."/>
            <person name="Ohm R.A."/>
            <person name="Martin F."/>
            <person name="Silar P."/>
            <person name="Natvig D.O."/>
            <person name="Lalanne C."/>
            <person name="Gautier V."/>
            <person name="Ament-Velasquez S.L."/>
            <person name="Kruys A."/>
            <person name="Hutchinson M.I."/>
            <person name="Powell A.J."/>
            <person name="Barry K."/>
            <person name="Miller A.N."/>
            <person name="Grigoriev I.V."/>
            <person name="Debuchy R."/>
            <person name="Gladieux P."/>
            <person name="Hiltunen Thoren M."/>
            <person name="Johannesson H."/>
        </authorList>
    </citation>
    <scope>NUCLEOTIDE SEQUENCE [LARGE SCALE GENOMIC DNA]</scope>
    <source>
        <strain evidence="2 3">FGSC 10403</strain>
    </source>
</reference>
<dbReference type="Proteomes" id="UP001285908">
    <property type="component" value="Unassembled WGS sequence"/>
</dbReference>
<dbReference type="GeneID" id="87869980"/>
<proteinExistence type="predicted"/>
<accession>A0AAJ0I7I2</accession>
<dbReference type="EMBL" id="JAULSX010000004">
    <property type="protein sequence ID" value="KAK3492399.1"/>
    <property type="molecule type" value="Genomic_DNA"/>
</dbReference>
<dbReference type="AlphaFoldDB" id="A0AAJ0I7I2"/>
<protein>
    <submittedName>
        <fullName evidence="2">Uncharacterized protein</fullName>
    </submittedName>
</protein>
<comment type="caution">
    <text evidence="2">The sequence shown here is derived from an EMBL/GenBank/DDBJ whole genome shotgun (WGS) entry which is preliminary data.</text>
</comment>
<organism evidence="2 3">
    <name type="scientific">Neurospora hispaniola</name>
    <dbReference type="NCBI Taxonomy" id="588809"/>
    <lineage>
        <taxon>Eukaryota</taxon>
        <taxon>Fungi</taxon>
        <taxon>Dikarya</taxon>
        <taxon>Ascomycota</taxon>
        <taxon>Pezizomycotina</taxon>
        <taxon>Sordariomycetes</taxon>
        <taxon>Sordariomycetidae</taxon>
        <taxon>Sordariales</taxon>
        <taxon>Sordariaceae</taxon>
        <taxon>Neurospora</taxon>
    </lineage>
</organism>
<evidence type="ECO:0000313" key="3">
    <source>
        <dbReference type="Proteomes" id="UP001285908"/>
    </source>
</evidence>
<evidence type="ECO:0000256" key="1">
    <source>
        <dbReference type="SAM" id="MobiDB-lite"/>
    </source>
</evidence>